<evidence type="ECO:0000256" key="13">
    <source>
        <dbReference type="HAMAP-Rule" id="MF_00384"/>
    </source>
</evidence>
<dbReference type="InterPro" id="IPR013750">
    <property type="entry name" value="GHMP_kinase_C_dom"/>
</dbReference>
<feature type="binding site" evidence="13">
    <location>
        <begin position="86"/>
        <end position="96"/>
    </location>
    <ligand>
        <name>ATP</name>
        <dbReference type="ChEBI" id="CHEBI:30616"/>
    </ligand>
</feature>
<organism evidence="16 17">
    <name type="scientific">Tigheibacillus jepli</name>
    <dbReference type="NCBI Taxonomy" id="3035914"/>
    <lineage>
        <taxon>Bacteria</taxon>
        <taxon>Bacillati</taxon>
        <taxon>Bacillota</taxon>
        <taxon>Bacilli</taxon>
        <taxon>Bacillales</taxon>
        <taxon>Bacillaceae</taxon>
        <taxon>Tigheibacillus</taxon>
    </lineage>
</organism>
<evidence type="ECO:0000256" key="7">
    <source>
        <dbReference type="ARBA" id="ARBA00022697"/>
    </source>
</evidence>
<accession>A0ABU5CLD0</accession>
<keyword evidence="6 13" id="KW-0808">Transferase</keyword>
<evidence type="ECO:0000256" key="11">
    <source>
        <dbReference type="ARBA" id="ARBA00049375"/>
    </source>
</evidence>
<evidence type="ECO:0000256" key="1">
    <source>
        <dbReference type="ARBA" id="ARBA00005015"/>
    </source>
</evidence>
<evidence type="ECO:0000259" key="14">
    <source>
        <dbReference type="Pfam" id="PF00288"/>
    </source>
</evidence>
<dbReference type="PANTHER" id="PTHR20861:SF1">
    <property type="entry name" value="HOMOSERINE KINASE"/>
    <property type="match status" value="1"/>
</dbReference>
<dbReference type="InterPro" id="IPR014721">
    <property type="entry name" value="Ribsml_uS5_D2-typ_fold_subgr"/>
</dbReference>
<evidence type="ECO:0000256" key="8">
    <source>
        <dbReference type="ARBA" id="ARBA00022741"/>
    </source>
</evidence>
<dbReference type="HAMAP" id="MF_00384">
    <property type="entry name" value="Homoser_kinase"/>
    <property type="match status" value="1"/>
</dbReference>
<evidence type="ECO:0000256" key="6">
    <source>
        <dbReference type="ARBA" id="ARBA00022679"/>
    </source>
</evidence>
<evidence type="ECO:0000256" key="2">
    <source>
        <dbReference type="ARBA" id="ARBA00007370"/>
    </source>
</evidence>
<evidence type="ECO:0000256" key="5">
    <source>
        <dbReference type="ARBA" id="ARBA00022605"/>
    </source>
</evidence>
<evidence type="ECO:0000259" key="15">
    <source>
        <dbReference type="Pfam" id="PF08544"/>
    </source>
</evidence>
<evidence type="ECO:0000256" key="12">
    <source>
        <dbReference type="ARBA" id="ARBA00049954"/>
    </source>
</evidence>
<comment type="similarity">
    <text evidence="2 13">Belongs to the GHMP kinase family. Homoserine kinase subfamily.</text>
</comment>
<keyword evidence="9 13" id="KW-0418">Kinase</keyword>
<dbReference type="RefSeq" id="WP_306065731.1">
    <property type="nucleotide sequence ID" value="NZ_JAROCA020000003.1"/>
</dbReference>
<dbReference type="InterPro" id="IPR036554">
    <property type="entry name" value="GHMP_kinase_C_sf"/>
</dbReference>
<gene>
    <name evidence="13 16" type="primary">thrB</name>
    <name evidence="16" type="ORF">P5G51_018300</name>
</gene>
<dbReference type="InterPro" id="IPR000870">
    <property type="entry name" value="Homoserine_kinase"/>
</dbReference>
<proteinExistence type="inferred from homology"/>
<dbReference type="GO" id="GO:0004413">
    <property type="term" value="F:homoserine kinase activity"/>
    <property type="evidence" value="ECO:0007669"/>
    <property type="project" value="UniProtKB-EC"/>
</dbReference>
<evidence type="ECO:0000256" key="3">
    <source>
        <dbReference type="ARBA" id="ARBA00012078"/>
    </source>
</evidence>
<keyword evidence="13" id="KW-0963">Cytoplasm</keyword>
<dbReference type="PIRSF" id="PIRSF000676">
    <property type="entry name" value="Homoser_kin"/>
    <property type="match status" value="1"/>
</dbReference>
<dbReference type="InterPro" id="IPR006204">
    <property type="entry name" value="GHMP_kinase_N_dom"/>
</dbReference>
<sequence>MAFQIRVPASSANLGPGFDSVGIAFNRFLTLDVTPYDSWQFIHRSALLLDCPPYEEHLIYQIALKTAQNFHREMPPHQVAITSEIPFARGLGSSASAVLAGIELANQICELQLSDDDKLLLATEMEGHPDNVAAALFGGLVIAAQHAVGEKAEKLVDYVCIPTLKDVLAVLYIPQFELKTAAAREVLPKQLQRSQATTASAISNMMIASLLTGNYEQAGKWMEQDIFHEPYRAKLLPDYEQIKRDAKQLGAYGTVISGAGPTMLSLVPTGKAIQIVAEMRKRLPKYHVEPTPFNQSGMKVVSNVQVD</sequence>
<keyword evidence="5 13" id="KW-0028">Amino-acid biosynthesis</keyword>
<name>A0ABU5CLD0_9BACI</name>
<dbReference type="Pfam" id="PF08544">
    <property type="entry name" value="GHMP_kinases_C"/>
    <property type="match status" value="1"/>
</dbReference>
<keyword evidence="8 13" id="KW-0547">Nucleotide-binding</keyword>
<dbReference type="Gene3D" id="3.30.70.890">
    <property type="entry name" value="GHMP kinase, C-terminal domain"/>
    <property type="match status" value="1"/>
</dbReference>
<keyword evidence="7 13" id="KW-0791">Threonine biosynthesis</keyword>
<evidence type="ECO:0000256" key="9">
    <source>
        <dbReference type="ARBA" id="ARBA00022777"/>
    </source>
</evidence>
<evidence type="ECO:0000256" key="4">
    <source>
        <dbReference type="ARBA" id="ARBA00017858"/>
    </source>
</evidence>
<dbReference type="PANTHER" id="PTHR20861">
    <property type="entry name" value="HOMOSERINE/4-DIPHOSPHOCYTIDYL-2-C-METHYL-D-ERYTHRITOL KINASE"/>
    <property type="match status" value="1"/>
</dbReference>
<dbReference type="SUPFAM" id="SSF55060">
    <property type="entry name" value="GHMP Kinase, C-terminal domain"/>
    <property type="match status" value="1"/>
</dbReference>
<comment type="function">
    <text evidence="12 13">Catalyzes the ATP-dependent phosphorylation of L-homoserine to L-homoserine phosphate.</text>
</comment>
<feature type="domain" description="GHMP kinase N-terminal" evidence="14">
    <location>
        <begin position="59"/>
        <end position="139"/>
    </location>
</feature>
<dbReference type="Pfam" id="PF00288">
    <property type="entry name" value="GHMP_kinases_N"/>
    <property type="match status" value="1"/>
</dbReference>
<dbReference type="PRINTS" id="PR00958">
    <property type="entry name" value="HOMSERKINASE"/>
</dbReference>
<feature type="domain" description="GHMP kinase C-terminal" evidence="15">
    <location>
        <begin position="206"/>
        <end position="284"/>
    </location>
</feature>
<protein>
    <recommendedName>
        <fullName evidence="4 13">Homoserine kinase</fullName>
        <shortName evidence="13">HK</shortName>
        <shortName evidence="13">HSK</shortName>
        <ecNumber evidence="3 13">2.7.1.39</ecNumber>
    </recommendedName>
</protein>
<comment type="catalytic activity">
    <reaction evidence="11 13">
        <text>L-homoserine + ATP = O-phospho-L-homoserine + ADP + H(+)</text>
        <dbReference type="Rhea" id="RHEA:13985"/>
        <dbReference type="ChEBI" id="CHEBI:15378"/>
        <dbReference type="ChEBI" id="CHEBI:30616"/>
        <dbReference type="ChEBI" id="CHEBI:57476"/>
        <dbReference type="ChEBI" id="CHEBI:57590"/>
        <dbReference type="ChEBI" id="CHEBI:456216"/>
        <dbReference type="EC" id="2.7.1.39"/>
    </reaction>
</comment>
<dbReference type="Gene3D" id="3.30.230.10">
    <property type="match status" value="1"/>
</dbReference>
<evidence type="ECO:0000256" key="10">
    <source>
        <dbReference type="ARBA" id="ARBA00022840"/>
    </source>
</evidence>
<reference evidence="16 17" key="1">
    <citation type="submission" date="2023-10" db="EMBL/GenBank/DDBJ databases">
        <title>179-bfca-hs.</title>
        <authorList>
            <person name="Miliotis G."/>
            <person name="Sengupta P."/>
            <person name="Hameed A."/>
            <person name="Chuvochina M."/>
            <person name="Mcdonagh F."/>
            <person name="Simpson A.C."/>
            <person name="Singh N.K."/>
            <person name="Rekha P.D."/>
            <person name="Raman K."/>
            <person name="Hugenholtz P."/>
            <person name="Venkateswaran K."/>
        </authorList>
    </citation>
    <scope>NUCLEOTIDE SEQUENCE [LARGE SCALE GENOMIC DNA]</scope>
    <source>
        <strain evidence="16 17">179-BFC-A-HS</strain>
    </source>
</reference>
<comment type="subcellular location">
    <subcellularLocation>
        <location evidence="13">Cytoplasm</location>
    </subcellularLocation>
</comment>
<comment type="pathway">
    <text evidence="1 13">Amino-acid biosynthesis; L-threonine biosynthesis; L-threonine from L-aspartate: step 4/5.</text>
</comment>
<dbReference type="Proteomes" id="UP001228376">
    <property type="component" value="Unassembled WGS sequence"/>
</dbReference>
<dbReference type="PROSITE" id="PS00627">
    <property type="entry name" value="GHMP_KINASES_ATP"/>
    <property type="match status" value="1"/>
</dbReference>
<dbReference type="NCBIfam" id="TIGR00191">
    <property type="entry name" value="thrB"/>
    <property type="match status" value="1"/>
</dbReference>
<evidence type="ECO:0000313" key="16">
    <source>
        <dbReference type="EMBL" id="MDY0407030.1"/>
    </source>
</evidence>
<evidence type="ECO:0000313" key="17">
    <source>
        <dbReference type="Proteomes" id="UP001228376"/>
    </source>
</evidence>
<dbReference type="SUPFAM" id="SSF54211">
    <property type="entry name" value="Ribosomal protein S5 domain 2-like"/>
    <property type="match status" value="1"/>
</dbReference>
<keyword evidence="17" id="KW-1185">Reference proteome</keyword>
<dbReference type="InterPro" id="IPR006203">
    <property type="entry name" value="GHMP_knse_ATP-bd_CS"/>
</dbReference>
<comment type="caution">
    <text evidence="16">The sequence shown here is derived from an EMBL/GenBank/DDBJ whole genome shotgun (WGS) entry which is preliminary data.</text>
</comment>
<keyword evidence="10 13" id="KW-0067">ATP-binding</keyword>
<dbReference type="EMBL" id="JAROCA020000003">
    <property type="protein sequence ID" value="MDY0407030.1"/>
    <property type="molecule type" value="Genomic_DNA"/>
</dbReference>
<dbReference type="InterPro" id="IPR020568">
    <property type="entry name" value="Ribosomal_Su5_D2-typ_SF"/>
</dbReference>
<dbReference type="EC" id="2.7.1.39" evidence="3 13"/>